<reference evidence="1 2" key="1">
    <citation type="journal article" date="2012" name="Environ. Microbiol.">
        <title>The genome of the ammonia-oxidizing Candidatus Nitrososphaera gargensis: insights into metabolic versatility and environmental adaptations.</title>
        <authorList>
            <person name="Spang A."/>
            <person name="Poehlein A."/>
            <person name="Offre P."/>
            <person name="Zumbragel S."/>
            <person name="Haider S."/>
            <person name="Rychlik N."/>
            <person name="Nowka B."/>
            <person name="Schmeisser C."/>
            <person name="Lebedeva E.V."/>
            <person name="Rattei T."/>
            <person name="Bohm C."/>
            <person name="Schmid M."/>
            <person name="Galushko A."/>
            <person name="Hatzenpichler R."/>
            <person name="Weinmaier T."/>
            <person name="Daniel R."/>
            <person name="Schleper C."/>
            <person name="Spieck E."/>
            <person name="Streit W."/>
            <person name="Wagner M."/>
        </authorList>
    </citation>
    <scope>NUCLEOTIDE SEQUENCE [LARGE SCALE GENOMIC DNA]</scope>
    <source>
        <strain evidence="2">Ga9.2</strain>
    </source>
</reference>
<gene>
    <name evidence="1" type="ordered locus">Ngar_c03830</name>
</gene>
<sequence>MKTDFKVALEQYFSKEVNRRYSLPIIQNLTQQHMHGDIRELKTDPDNILKICNKLIQDSLSDKRYTASVVPTIISPQMARNFYLKDEKEPSENELYEFLYLILTGVYKGPYIVNITNTRSQLIDNFRQDLIDKQNIVFDSKKAKEPLGMKLAVFNTLFANERFRPPMTEFTFPFLVVSSFVYWIKERTTDRAELIAQLTQTGQKDLIENDLEINDDTTLVLFVLGRDKKKVYYFSQLRRLIIRWFKGYLQNEENYPSVVNALFSLYISNKNYRDLSIDLLDKLLYYFLDGYVNGELLDKLMLLKLDHDLKQKKVFGMNSAKQFFENLSSSS</sequence>
<dbReference type="EMBL" id="CP002408">
    <property type="protein sequence ID" value="AFU57331.1"/>
    <property type="molecule type" value="Genomic_DNA"/>
</dbReference>
<dbReference type="STRING" id="1237085.Ngar_c03830"/>
<dbReference type="RefSeq" id="WP_015017878.1">
    <property type="nucleotide sequence ID" value="NC_018719.1"/>
</dbReference>
<name>K0I7T9_NITGG</name>
<dbReference type="BioCyc" id="CNIT1237085:G1324-383-MONOMER"/>
<proteinExistence type="predicted"/>
<evidence type="ECO:0000313" key="1">
    <source>
        <dbReference type="EMBL" id="AFU57331.1"/>
    </source>
</evidence>
<protein>
    <submittedName>
        <fullName evidence="1">Uncharacterized protein</fullName>
    </submittedName>
</protein>
<dbReference type="InParanoid" id="K0I7T9"/>
<dbReference type="GeneID" id="13796559"/>
<organism evidence="1 2">
    <name type="scientific">Nitrososphaera gargensis (strain Ga9.2)</name>
    <dbReference type="NCBI Taxonomy" id="1237085"/>
    <lineage>
        <taxon>Archaea</taxon>
        <taxon>Nitrososphaerota</taxon>
        <taxon>Nitrososphaeria</taxon>
        <taxon>Nitrososphaerales</taxon>
        <taxon>Nitrososphaeraceae</taxon>
        <taxon>Nitrososphaera</taxon>
    </lineage>
</organism>
<accession>K0I7T9</accession>
<keyword evidence="2" id="KW-1185">Reference proteome</keyword>
<dbReference type="AlphaFoldDB" id="K0I7T9"/>
<dbReference type="KEGG" id="nga:Ngar_c03830"/>
<evidence type="ECO:0000313" key="2">
    <source>
        <dbReference type="Proteomes" id="UP000008037"/>
    </source>
</evidence>
<dbReference type="Proteomes" id="UP000008037">
    <property type="component" value="Chromosome"/>
</dbReference>
<dbReference type="HOGENOM" id="CLU_838415_0_0_2"/>